<evidence type="ECO:0000259" key="2">
    <source>
        <dbReference type="Pfam" id="PF18962"/>
    </source>
</evidence>
<sequence>MRTSIKYLSLLLLFIPIFTWGQTHIWTGNGGDTNWFNASNWDANTVPDASSEVLIPDGFTVDITTNNASVGFITIQANAQLEVNNSMTITTGIDILEEGSFLYTLGTLSGDATITNHGTFEITGVPNKIINQLTINNENLLTITDTGIINVRENMSFNNAENAMIIINGSGGAWSSNETGATFNNFGTFKRMDIGQFGVFYLLLTVNNHGTINVGKTQHILVLGPQNSLNNFETGILTGEGSFDITAPFTNNGTIRPEGNQAVELDFVNTFSLSQQSVIELDIFGNLPEEYDKLEVIDEPFIEGNIEITLHYEPEIDDTFTIITTSFGITGCDLPPFIFATHQGFLYEFEVTCTFDTVNLKVIDKVLHTDEFEQINLSATPNPSRGIFNIQFGEVISEVELSLSNILGQILSKNTVQNTDTYQLTIDGAPGIYFITAKTPTKTESLKLIKK</sequence>
<dbReference type="RefSeq" id="WP_188440645.1">
    <property type="nucleotide sequence ID" value="NZ_BMGK01000004.1"/>
</dbReference>
<keyword evidence="1" id="KW-0732">Signal</keyword>
<reference evidence="3" key="1">
    <citation type="journal article" date="2014" name="Int. J. Syst. Evol. Microbiol.">
        <title>Complete genome sequence of Corynebacterium casei LMG S-19264T (=DSM 44701T), isolated from a smear-ripened cheese.</title>
        <authorList>
            <consortium name="US DOE Joint Genome Institute (JGI-PGF)"/>
            <person name="Walter F."/>
            <person name="Albersmeier A."/>
            <person name="Kalinowski J."/>
            <person name="Ruckert C."/>
        </authorList>
    </citation>
    <scope>NUCLEOTIDE SEQUENCE</scope>
    <source>
        <strain evidence="3">CGMCC 1.12924</strain>
    </source>
</reference>
<evidence type="ECO:0000313" key="4">
    <source>
        <dbReference type="Proteomes" id="UP000652231"/>
    </source>
</evidence>
<dbReference type="NCBIfam" id="TIGR04183">
    <property type="entry name" value="Por_Secre_tail"/>
    <property type="match status" value="1"/>
</dbReference>
<name>A0A8J2VA84_9FLAO</name>
<dbReference type="EMBL" id="BMGK01000004">
    <property type="protein sequence ID" value="GGD90151.1"/>
    <property type="molecule type" value="Genomic_DNA"/>
</dbReference>
<accession>A0A8J2VA84</accession>
<gene>
    <name evidence="3" type="ORF">GCM10011312_12570</name>
</gene>
<comment type="caution">
    <text evidence="3">The sequence shown here is derived from an EMBL/GenBank/DDBJ whole genome shotgun (WGS) entry which is preliminary data.</text>
</comment>
<keyword evidence="4" id="KW-1185">Reference proteome</keyword>
<evidence type="ECO:0000256" key="1">
    <source>
        <dbReference type="ARBA" id="ARBA00022729"/>
    </source>
</evidence>
<protein>
    <recommendedName>
        <fullName evidence="2">Secretion system C-terminal sorting domain-containing protein</fullName>
    </recommendedName>
</protein>
<dbReference type="Proteomes" id="UP000652231">
    <property type="component" value="Unassembled WGS sequence"/>
</dbReference>
<organism evidence="3 4">
    <name type="scientific">Planktosalinus lacus</name>
    <dbReference type="NCBI Taxonomy" id="1526573"/>
    <lineage>
        <taxon>Bacteria</taxon>
        <taxon>Pseudomonadati</taxon>
        <taxon>Bacteroidota</taxon>
        <taxon>Flavobacteriia</taxon>
        <taxon>Flavobacteriales</taxon>
        <taxon>Flavobacteriaceae</taxon>
        <taxon>Planktosalinus</taxon>
    </lineage>
</organism>
<dbReference type="AlphaFoldDB" id="A0A8J2VA84"/>
<feature type="domain" description="Secretion system C-terminal sorting" evidence="2">
    <location>
        <begin position="381"/>
        <end position="449"/>
    </location>
</feature>
<evidence type="ECO:0000313" key="3">
    <source>
        <dbReference type="EMBL" id="GGD90151.1"/>
    </source>
</evidence>
<reference evidence="3" key="2">
    <citation type="submission" date="2020-09" db="EMBL/GenBank/DDBJ databases">
        <authorList>
            <person name="Sun Q."/>
            <person name="Zhou Y."/>
        </authorList>
    </citation>
    <scope>NUCLEOTIDE SEQUENCE</scope>
    <source>
        <strain evidence="3">CGMCC 1.12924</strain>
    </source>
</reference>
<proteinExistence type="predicted"/>
<dbReference type="Pfam" id="PF18962">
    <property type="entry name" value="Por_Secre_tail"/>
    <property type="match status" value="1"/>
</dbReference>
<dbReference type="InterPro" id="IPR026444">
    <property type="entry name" value="Secre_tail"/>
</dbReference>